<dbReference type="OMA" id="NTRIHNK"/>
<dbReference type="Proteomes" id="UP000316594">
    <property type="component" value="Unassembled WGS sequence"/>
</dbReference>
<dbReference type="AlphaFoldDB" id="A0A2A1K7C4"/>
<dbReference type="STRING" id="1283.ShL2_01921"/>
<evidence type="ECO:0000313" key="4">
    <source>
        <dbReference type="Proteomes" id="UP000316594"/>
    </source>
</evidence>
<dbReference type="InterPro" id="IPR038765">
    <property type="entry name" value="Papain-like_cys_pep_sf"/>
</dbReference>
<proteinExistence type="predicted"/>
<reference evidence="1 3" key="1">
    <citation type="submission" date="2017-11" db="EMBL/GenBank/DDBJ databases">
        <authorList>
            <person name="Founou R.C."/>
            <person name="Founou L."/>
            <person name="Allam M."/>
            <person name="Ismail A."/>
            <person name="Essack S.Y."/>
        </authorList>
    </citation>
    <scope>NUCLEOTIDE SEQUENCE [LARGE SCALE GENOMIC DNA]</scope>
    <source>
        <strain evidence="1 3">G811N2B1</strain>
    </source>
</reference>
<dbReference type="RefSeq" id="WP_011276327.1">
    <property type="nucleotide sequence ID" value="NZ_BKAY01000008.1"/>
</dbReference>
<dbReference type="Gene3D" id="3.90.1720.10">
    <property type="entry name" value="endopeptidase domain like (from Nostoc punctiforme)"/>
    <property type="match status" value="1"/>
</dbReference>
<dbReference type="SUPFAM" id="SSF54001">
    <property type="entry name" value="Cysteine proteinases"/>
    <property type="match status" value="1"/>
</dbReference>
<dbReference type="KEGG" id="shh:ShL2_01921"/>
<dbReference type="InterPro" id="IPR056567">
    <property type="entry name" value="Acyl_LnsA-like"/>
</dbReference>
<dbReference type="GeneID" id="93781418"/>
<dbReference type="EMBL" id="PGWX01000543">
    <property type="protein sequence ID" value="PPJ69480.1"/>
    <property type="molecule type" value="Genomic_DNA"/>
</dbReference>
<protein>
    <recommendedName>
        <fullName evidence="5">Orthopoxovirus protein, PF05708 family</fullName>
    </recommendedName>
</protein>
<dbReference type="NCBIfam" id="NF041769">
    <property type="entry name" value="acyl_LnsA"/>
    <property type="match status" value="1"/>
</dbReference>
<evidence type="ECO:0000313" key="3">
    <source>
        <dbReference type="Proteomes" id="UP000238153"/>
    </source>
</evidence>
<name>A0A2A1K7C4_STAHA</name>
<sequence>MKYSISPFIKIFFVTLIILITFPTHLLAYTSNSNALSPTEDDFDLQPGDIILTKGPVLFGFFGHSSIALDHDTVLQIEGPGDKPITESFHSFKQRFGEGKDDWIKIYRCSMPGAGERAAKWAEEHYKDTDKTYLVTLNLKSERFTYCTKIIYQAYKYGVSKNSINEHGLLIISPYALVDNFTKDYQLKLVKQY</sequence>
<dbReference type="Proteomes" id="UP000238153">
    <property type="component" value="Unassembled WGS sequence"/>
</dbReference>
<reference evidence="2 4" key="2">
    <citation type="submission" date="2019-07" db="EMBL/GenBank/DDBJ databases">
        <title>Genome Sequencing and Assembly of Staphylococcus haemolyticus SDA2.</title>
        <authorList>
            <person name="Emmons C.B."/>
            <person name="Park C."/>
            <person name="Sevigny J.L."/>
            <person name="Andam C."/>
        </authorList>
    </citation>
    <scope>NUCLEOTIDE SEQUENCE [LARGE SCALE GENOMIC DNA]</scope>
    <source>
        <strain evidence="2 4">SDA2</strain>
    </source>
</reference>
<gene>
    <name evidence="1" type="ORF">CV019_13795</name>
    <name evidence="2" type="ORF">FNL11_04080</name>
</gene>
<evidence type="ECO:0008006" key="5">
    <source>
        <dbReference type="Google" id="ProtNLM"/>
    </source>
</evidence>
<accession>A0A2A1K7C4</accession>
<comment type="caution">
    <text evidence="1">The sequence shown here is derived from an EMBL/GenBank/DDBJ whole genome shotgun (WGS) entry which is preliminary data.</text>
</comment>
<evidence type="ECO:0000313" key="1">
    <source>
        <dbReference type="EMBL" id="PPJ69480.1"/>
    </source>
</evidence>
<evidence type="ECO:0000313" key="2">
    <source>
        <dbReference type="EMBL" id="TRL77908.1"/>
    </source>
</evidence>
<dbReference type="EMBL" id="VJMP01000003">
    <property type="protein sequence ID" value="TRL77908.1"/>
    <property type="molecule type" value="Genomic_DNA"/>
</dbReference>
<organism evidence="1 3">
    <name type="scientific">Staphylococcus haemolyticus</name>
    <dbReference type="NCBI Taxonomy" id="1283"/>
    <lineage>
        <taxon>Bacteria</taxon>
        <taxon>Bacillati</taxon>
        <taxon>Bacillota</taxon>
        <taxon>Bacilli</taxon>
        <taxon>Bacillales</taxon>
        <taxon>Staphylococcaceae</taxon>
        <taxon>Staphylococcus</taxon>
    </lineage>
</organism>